<keyword evidence="3" id="KW-1003">Cell membrane</keyword>
<evidence type="ECO:0000256" key="3">
    <source>
        <dbReference type="ARBA" id="ARBA00022475"/>
    </source>
</evidence>
<dbReference type="PANTHER" id="PTHR34582">
    <property type="entry name" value="UPF0702 TRANSMEMBRANE PROTEIN YCAP"/>
    <property type="match status" value="1"/>
</dbReference>
<evidence type="ECO:0000256" key="2">
    <source>
        <dbReference type="ARBA" id="ARBA00006448"/>
    </source>
</evidence>
<keyword evidence="4 7" id="KW-0812">Transmembrane</keyword>
<dbReference type="PANTHER" id="PTHR34582:SF6">
    <property type="entry name" value="UPF0702 TRANSMEMBRANE PROTEIN YCAP"/>
    <property type="match status" value="1"/>
</dbReference>
<evidence type="ECO:0000256" key="6">
    <source>
        <dbReference type="ARBA" id="ARBA00023136"/>
    </source>
</evidence>
<dbReference type="Pfam" id="PF04239">
    <property type="entry name" value="DUF421"/>
    <property type="match status" value="1"/>
</dbReference>
<keyword evidence="10" id="KW-1185">Reference proteome</keyword>
<dbReference type="GO" id="GO:0005886">
    <property type="term" value="C:plasma membrane"/>
    <property type="evidence" value="ECO:0007669"/>
    <property type="project" value="UniProtKB-SubCell"/>
</dbReference>
<feature type="transmembrane region" description="Helical" evidence="7">
    <location>
        <begin position="12"/>
        <end position="29"/>
    </location>
</feature>
<keyword evidence="6 7" id="KW-0472">Membrane</keyword>
<reference evidence="9 10" key="1">
    <citation type="submission" date="2019-04" db="EMBL/GenBank/DDBJ databases">
        <title>Reference strain of H23.</title>
        <authorList>
            <person name="Luo X."/>
        </authorList>
    </citation>
    <scope>NUCLEOTIDE SEQUENCE [LARGE SCALE GENOMIC DNA]</scope>
    <source>
        <strain evidence="9 10">H23</strain>
    </source>
</reference>
<comment type="caution">
    <text evidence="9">The sequence shown here is derived from an EMBL/GenBank/DDBJ whole genome shotgun (WGS) entry which is preliminary data.</text>
</comment>
<keyword evidence="5 7" id="KW-1133">Transmembrane helix</keyword>
<evidence type="ECO:0000313" key="9">
    <source>
        <dbReference type="EMBL" id="TKR30390.1"/>
    </source>
</evidence>
<accession>A0A4U5JL86</accession>
<protein>
    <submittedName>
        <fullName evidence="9">DUF421 domain-containing protein</fullName>
    </submittedName>
</protein>
<dbReference type="EMBL" id="SZUA01000002">
    <property type="protein sequence ID" value="TKR30390.1"/>
    <property type="molecule type" value="Genomic_DNA"/>
</dbReference>
<dbReference type="OrthoDB" id="9793799at2"/>
<comment type="subcellular location">
    <subcellularLocation>
        <location evidence="1">Cell membrane</location>
        <topology evidence="1">Multi-pass membrane protein</topology>
    </subcellularLocation>
</comment>
<evidence type="ECO:0000256" key="1">
    <source>
        <dbReference type="ARBA" id="ARBA00004651"/>
    </source>
</evidence>
<name>A0A4U5JL86_9GAMM</name>
<evidence type="ECO:0000256" key="4">
    <source>
        <dbReference type="ARBA" id="ARBA00022692"/>
    </source>
</evidence>
<evidence type="ECO:0000256" key="5">
    <source>
        <dbReference type="ARBA" id="ARBA00022989"/>
    </source>
</evidence>
<dbReference type="Gene3D" id="3.30.240.20">
    <property type="entry name" value="bsu07140 like domains"/>
    <property type="match status" value="1"/>
</dbReference>
<feature type="transmembrane region" description="Helical" evidence="7">
    <location>
        <begin position="36"/>
        <end position="55"/>
    </location>
</feature>
<sequence length="171" mass="18520">MNDLLQLSAPWWHFVLRALAIYLMVMLLVRVSGKRAVGQFTPFDLVLLILIGNAVQNGLNGGDNSLVGAAILAICLIALNYLAAWLSSRSATARKVIEGVPTVLAKDGHVFQEVLRRELVSKADFHEAMRQAGCRDVAHIQLATLETDGHITLLMDEAGKHSPPPDPPPPG</sequence>
<evidence type="ECO:0000259" key="8">
    <source>
        <dbReference type="Pfam" id="PF04239"/>
    </source>
</evidence>
<dbReference type="InterPro" id="IPR023090">
    <property type="entry name" value="UPF0702_alpha/beta_dom_sf"/>
</dbReference>
<dbReference type="AlphaFoldDB" id="A0A4U5JL86"/>
<dbReference type="RefSeq" id="WP_137266820.1">
    <property type="nucleotide sequence ID" value="NZ_SZUA01000002.1"/>
</dbReference>
<dbReference type="InterPro" id="IPR007353">
    <property type="entry name" value="DUF421"/>
</dbReference>
<comment type="similarity">
    <text evidence="2">Belongs to the UPF0702 family.</text>
</comment>
<feature type="transmembrane region" description="Helical" evidence="7">
    <location>
        <begin position="67"/>
        <end position="86"/>
    </location>
</feature>
<feature type="domain" description="YetF C-terminal" evidence="8">
    <location>
        <begin position="90"/>
        <end position="158"/>
    </location>
</feature>
<evidence type="ECO:0000256" key="7">
    <source>
        <dbReference type="SAM" id="Phobius"/>
    </source>
</evidence>
<evidence type="ECO:0000313" key="10">
    <source>
        <dbReference type="Proteomes" id="UP000308707"/>
    </source>
</evidence>
<dbReference type="Proteomes" id="UP000308707">
    <property type="component" value="Unassembled WGS sequence"/>
</dbReference>
<gene>
    <name evidence="9" type="ORF">FCE95_09690</name>
</gene>
<proteinExistence type="inferred from homology"/>
<organism evidence="9 10">
    <name type="scientific">Luteimonas gilva</name>
    <dbReference type="NCBI Taxonomy" id="2572684"/>
    <lineage>
        <taxon>Bacteria</taxon>
        <taxon>Pseudomonadati</taxon>
        <taxon>Pseudomonadota</taxon>
        <taxon>Gammaproteobacteria</taxon>
        <taxon>Lysobacterales</taxon>
        <taxon>Lysobacteraceae</taxon>
        <taxon>Luteimonas</taxon>
    </lineage>
</organism>